<feature type="non-terminal residue" evidence="2">
    <location>
        <position position="1"/>
    </location>
</feature>
<dbReference type="InterPro" id="IPR043502">
    <property type="entry name" value="DNA/RNA_pol_sf"/>
</dbReference>
<dbReference type="Gene3D" id="3.10.10.10">
    <property type="entry name" value="HIV Type 1 Reverse Transcriptase, subunit A, domain 1"/>
    <property type="match status" value="1"/>
</dbReference>
<feature type="domain" description="Reverse transcriptase" evidence="1">
    <location>
        <begin position="1"/>
        <end position="72"/>
    </location>
</feature>
<sequence length="72" mass="8486">LRHAYHLVWIAPGDKWKTTFRTRYGSFEWLVVPFGLSNAPTTFQHFMNDGFADLLDNYLIIYLDNILIYSNS</sequence>
<reference evidence="3" key="1">
    <citation type="journal article" date="2014" name="Proc. Natl. Acad. Sci. U.S.A.">
        <title>Extensive sampling of basidiomycete genomes demonstrates inadequacy of the white-rot/brown-rot paradigm for wood decay fungi.</title>
        <authorList>
            <person name="Riley R."/>
            <person name="Salamov A.A."/>
            <person name="Brown D.W."/>
            <person name="Nagy L.G."/>
            <person name="Floudas D."/>
            <person name="Held B.W."/>
            <person name="Levasseur A."/>
            <person name="Lombard V."/>
            <person name="Morin E."/>
            <person name="Otillar R."/>
            <person name="Lindquist E.A."/>
            <person name="Sun H."/>
            <person name="LaButti K.M."/>
            <person name="Schmutz J."/>
            <person name="Jabbour D."/>
            <person name="Luo H."/>
            <person name="Baker S.E."/>
            <person name="Pisabarro A.G."/>
            <person name="Walton J.D."/>
            <person name="Blanchette R.A."/>
            <person name="Henrissat B."/>
            <person name="Martin F."/>
            <person name="Cullen D."/>
            <person name="Hibbett D.S."/>
            <person name="Grigoriev I.V."/>
        </authorList>
    </citation>
    <scope>NUCLEOTIDE SEQUENCE [LARGE SCALE GENOMIC DNA]</scope>
    <source>
        <strain evidence="3">CBS 339.88</strain>
    </source>
</reference>
<dbReference type="EMBL" id="KL142434">
    <property type="protein sequence ID" value="KDR65748.1"/>
    <property type="molecule type" value="Genomic_DNA"/>
</dbReference>
<dbReference type="HOGENOM" id="CLU_000384_42_9_1"/>
<proteinExistence type="predicted"/>
<dbReference type="AlphaFoldDB" id="A0A067SG55"/>
<dbReference type="PANTHER" id="PTHR24559:SF440">
    <property type="entry name" value="RIBONUCLEASE H"/>
    <property type="match status" value="1"/>
</dbReference>
<organism evidence="2 3">
    <name type="scientific">Galerina marginata (strain CBS 339.88)</name>
    <dbReference type="NCBI Taxonomy" id="685588"/>
    <lineage>
        <taxon>Eukaryota</taxon>
        <taxon>Fungi</taxon>
        <taxon>Dikarya</taxon>
        <taxon>Basidiomycota</taxon>
        <taxon>Agaricomycotina</taxon>
        <taxon>Agaricomycetes</taxon>
        <taxon>Agaricomycetidae</taxon>
        <taxon>Agaricales</taxon>
        <taxon>Agaricineae</taxon>
        <taxon>Strophariaceae</taxon>
        <taxon>Galerina</taxon>
    </lineage>
</organism>
<gene>
    <name evidence="2" type="ORF">GALMADRAFT_24870</name>
</gene>
<name>A0A067SG55_GALM3</name>
<dbReference type="Pfam" id="PF00078">
    <property type="entry name" value="RVT_1"/>
    <property type="match status" value="1"/>
</dbReference>
<dbReference type="STRING" id="685588.A0A067SG55"/>
<evidence type="ECO:0000313" key="2">
    <source>
        <dbReference type="EMBL" id="KDR65748.1"/>
    </source>
</evidence>
<evidence type="ECO:0000313" key="3">
    <source>
        <dbReference type="Proteomes" id="UP000027222"/>
    </source>
</evidence>
<feature type="non-terminal residue" evidence="2">
    <location>
        <position position="72"/>
    </location>
</feature>
<dbReference type="InterPro" id="IPR043128">
    <property type="entry name" value="Rev_trsase/Diguanyl_cyclase"/>
</dbReference>
<dbReference type="InterPro" id="IPR053134">
    <property type="entry name" value="RNA-dir_DNA_polymerase"/>
</dbReference>
<dbReference type="SUPFAM" id="SSF56672">
    <property type="entry name" value="DNA/RNA polymerases"/>
    <property type="match status" value="1"/>
</dbReference>
<dbReference type="Proteomes" id="UP000027222">
    <property type="component" value="Unassembled WGS sequence"/>
</dbReference>
<protein>
    <recommendedName>
        <fullName evidence="1">Reverse transcriptase domain-containing protein</fullName>
    </recommendedName>
</protein>
<dbReference type="OrthoDB" id="3250101at2759"/>
<keyword evidence="3" id="KW-1185">Reference proteome</keyword>
<accession>A0A067SG55</accession>
<dbReference type="CDD" id="cd01647">
    <property type="entry name" value="RT_LTR"/>
    <property type="match status" value="1"/>
</dbReference>
<dbReference type="InterPro" id="IPR000477">
    <property type="entry name" value="RT_dom"/>
</dbReference>
<dbReference type="Gene3D" id="3.30.70.270">
    <property type="match status" value="1"/>
</dbReference>
<dbReference type="PANTHER" id="PTHR24559">
    <property type="entry name" value="TRANSPOSON TY3-I GAG-POL POLYPROTEIN"/>
    <property type="match status" value="1"/>
</dbReference>
<evidence type="ECO:0000259" key="1">
    <source>
        <dbReference type="Pfam" id="PF00078"/>
    </source>
</evidence>